<dbReference type="STRING" id="240176.A8N6Y7"/>
<dbReference type="InterPro" id="IPR052557">
    <property type="entry name" value="CAP/Cytokinesis_protein"/>
</dbReference>
<gene>
    <name evidence="3" type="ORF">CC1G_06859</name>
</gene>
<reference evidence="3 4" key="1">
    <citation type="journal article" date="2010" name="Proc. Natl. Acad. Sci. U.S.A.">
        <title>Insights into evolution of multicellular fungi from the assembled chromosomes of the mushroom Coprinopsis cinerea (Coprinus cinereus).</title>
        <authorList>
            <person name="Stajich J.E."/>
            <person name="Wilke S.K."/>
            <person name="Ahren D."/>
            <person name="Au C.H."/>
            <person name="Birren B.W."/>
            <person name="Borodovsky M."/>
            <person name="Burns C."/>
            <person name="Canback B."/>
            <person name="Casselton L.A."/>
            <person name="Cheng C.K."/>
            <person name="Deng J."/>
            <person name="Dietrich F.S."/>
            <person name="Fargo D.C."/>
            <person name="Farman M.L."/>
            <person name="Gathman A.C."/>
            <person name="Goldberg J."/>
            <person name="Guigo R."/>
            <person name="Hoegger P.J."/>
            <person name="Hooker J.B."/>
            <person name="Huggins A."/>
            <person name="James T.Y."/>
            <person name="Kamada T."/>
            <person name="Kilaru S."/>
            <person name="Kodira C."/>
            <person name="Kues U."/>
            <person name="Kupfer D."/>
            <person name="Kwan H.S."/>
            <person name="Lomsadze A."/>
            <person name="Li W."/>
            <person name="Lilly W.W."/>
            <person name="Ma L.J."/>
            <person name="Mackey A.J."/>
            <person name="Manning G."/>
            <person name="Martin F."/>
            <person name="Muraguchi H."/>
            <person name="Natvig D.O."/>
            <person name="Palmerini H."/>
            <person name="Ramesh M.A."/>
            <person name="Rehmeyer C.J."/>
            <person name="Roe B.A."/>
            <person name="Shenoy N."/>
            <person name="Stanke M."/>
            <person name="Ter-Hovhannisyan V."/>
            <person name="Tunlid A."/>
            <person name="Velagapudi R."/>
            <person name="Vision T.J."/>
            <person name="Zeng Q."/>
            <person name="Zolan M.E."/>
            <person name="Pukkila P.J."/>
        </authorList>
    </citation>
    <scope>NUCLEOTIDE SEQUENCE [LARGE SCALE GENOMIC DNA]</scope>
    <source>
        <strain evidence="4">Okayama-7 / 130 / ATCC MYA-4618 / FGSC 9003</strain>
    </source>
</reference>
<dbReference type="InterPro" id="IPR038765">
    <property type="entry name" value="Papain-like_cys_pep_sf"/>
</dbReference>
<protein>
    <submittedName>
        <fullName evidence="3">Kyphoscoliosis peptidase</fullName>
    </submittedName>
</protein>
<dbReference type="VEuPathDB" id="FungiDB:CC1G_06859"/>
<feature type="compositionally biased region" description="Polar residues" evidence="1">
    <location>
        <begin position="116"/>
        <end position="127"/>
    </location>
</feature>
<feature type="domain" description="Transglutaminase-like" evidence="2">
    <location>
        <begin position="279"/>
        <end position="352"/>
    </location>
</feature>
<dbReference type="AlphaFoldDB" id="A8N6Y7"/>
<evidence type="ECO:0000256" key="1">
    <source>
        <dbReference type="SAM" id="MobiDB-lite"/>
    </source>
</evidence>
<accession>A8N6Y7</accession>
<dbReference type="RefSeq" id="XP_001830593.1">
    <property type="nucleotide sequence ID" value="XM_001830541.1"/>
</dbReference>
<feature type="region of interest" description="Disordered" evidence="1">
    <location>
        <begin position="1"/>
        <end position="20"/>
    </location>
</feature>
<dbReference type="SMART" id="SM00460">
    <property type="entry name" value="TGc"/>
    <property type="match status" value="1"/>
</dbReference>
<keyword evidence="4" id="KW-1185">Reference proteome</keyword>
<evidence type="ECO:0000313" key="3">
    <source>
        <dbReference type="EMBL" id="EAU91224.1"/>
    </source>
</evidence>
<dbReference type="InterPro" id="IPR002931">
    <property type="entry name" value="Transglutaminase-like"/>
</dbReference>
<dbReference type="PANTHER" id="PTHR46333:SF5">
    <property type="entry name" value="TRANSGLUTAMINASE-LIKE DOMAIN-CONTAINING PROTEIN"/>
    <property type="match status" value="1"/>
</dbReference>
<dbReference type="Pfam" id="PF01841">
    <property type="entry name" value="Transglut_core"/>
    <property type="match status" value="1"/>
</dbReference>
<dbReference type="GO" id="GO:0005737">
    <property type="term" value="C:cytoplasm"/>
    <property type="evidence" value="ECO:0007669"/>
    <property type="project" value="TreeGrafter"/>
</dbReference>
<dbReference type="Gene3D" id="3.10.620.30">
    <property type="match status" value="1"/>
</dbReference>
<sequence>MPPPLPKRPPPSIPNRDPEQGIRASVVNAGEAEFVPSRPGSIKRSCTVPGRAVPPIPPQRNTGDCKSVPEPPLTRISGNDDLKVRLMARKPPPPPGPRKVRTIGVPQHPPRLPSQEAVNQQEDNTMQPPHFQVDYSESEEDGSLGSHPQPPAALAQRRLPPMLKPVSPPPVINLSTKPRLQRPLVTSAANGTHCTQHIPHTPTNYCLKCYNFDGVDQHASLFPKESVTSLTELAQNLTGPFSTETEKARAIFAWLHFNVRYDVNSFFSGNIQAATPESTLRSGLAVCDGYAGLFVRLAQLAGLQKVEKVVGHGKGWGIEPLEEGAMVPPPEMNHAWNIAYLDGEWRLIDACWGAGALNGTTYTQHFNPFWFTADPLEFVKRHYPTEDPAYQLIPDETGGPVSWREYMGERKRPIVCRDFYAANLDEYTLQPAWDGLQGGTTLAFSVRKRCEHMSTAEADNYVMLIDTNDKVKTPMYLNDEGAWVATVQVPAGSVISLYYVKSIGEQPGKGIRVEEYNHAVGRKAMQFGAYARWNAM</sequence>
<evidence type="ECO:0000313" key="4">
    <source>
        <dbReference type="Proteomes" id="UP000001861"/>
    </source>
</evidence>
<feature type="compositionally biased region" description="Pro residues" evidence="1">
    <location>
        <begin position="1"/>
        <end position="13"/>
    </location>
</feature>
<dbReference type="InParanoid" id="A8N6Y7"/>
<feature type="region of interest" description="Disordered" evidence="1">
    <location>
        <begin position="30"/>
        <end position="153"/>
    </location>
</feature>
<organism evidence="3 4">
    <name type="scientific">Coprinopsis cinerea (strain Okayama-7 / 130 / ATCC MYA-4618 / FGSC 9003)</name>
    <name type="common">Inky cap fungus</name>
    <name type="synonym">Hormographiella aspergillata</name>
    <dbReference type="NCBI Taxonomy" id="240176"/>
    <lineage>
        <taxon>Eukaryota</taxon>
        <taxon>Fungi</taxon>
        <taxon>Dikarya</taxon>
        <taxon>Basidiomycota</taxon>
        <taxon>Agaricomycotina</taxon>
        <taxon>Agaricomycetes</taxon>
        <taxon>Agaricomycetidae</taxon>
        <taxon>Agaricales</taxon>
        <taxon>Agaricineae</taxon>
        <taxon>Psathyrellaceae</taxon>
        <taxon>Coprinopsis</taxon>
    </lineage>
</organism>
<dbReference type="Proteomes" id="UP000001861">
    <property type="component" value="Unassembled WGS sequence"/>
</dbReference>
<dbReference type="OMA" id="NHAWNCV"/>
<dbReference type="eggNOG" id="KOG4575">
    <property type="taxonomic scope" value="Eukaryota"/>
</dbReference>
<name>A8N6Y7_COPC7</name>
<dbReference type="KEGG" id="cci:CC1G_06859"/>
<dbReference type="SUPFAM" id="SSF54001">
    <property type="entry name" value="Cysteine proteinases"/>
    <property type="match status" value="1"/>
</dbReference>
<dbReference type="OrthoDB" id="6129702at2759"/>
<dbReference type="GeneID" id="6007038"/>
<dbReference type="PANTHER" id="PTHR46333">
    <property type="entry name" value="CYTOKINESIS PROTEIN 3"/>
    <property type="match status" value="1"/>
</dbReference>
<comment type="caution">
    <text evidence="3">The sequence shown here is derived from an EMBL/GenBank/DDBJ whole genome shotgun (WGS) entry which is preliminary data.</text>
</comment>
<dbReference type="EMBL" id="AACS02000003">
    <property type="protein sequence ID" value="EAU91224.1"/>
    <property type="molecule type" value="Genomic_DNA"/>
</dbReference>
<evidence type="ECO:0000259" key="2">
    <source>
        <dbReference type="SMART" id="SM00460"/>
    </source>
</evidence>
<proteinExistence type="predicted"/>